<dbReference type="Pfam" id="PF00248">
    <property type="entry name" value="Aldo_ket_red"/>
    <property type="match status" value="1"/>
</dbReference>
<keyword evidence="1" id="KW-0732">Signal</keyword>
<evidence type="ECO:0000313" key="4">
    <source>
        <dbReference type="Proteomes" id="UP000605676"/>
    </source>
</evidence>
<organism evidence="3 4">
    <name type="scientific">Carboxylicivirga marina</name>
    <dbReference type="NCBI Taxonomy" id="2800988"/>
    <lineage>
        <taxon>Bacteria</taxon>
        <taxon>Pseudomonadati</taxon>
        <taxon>Bacteroidota</taxon>
        <taxon>Bacteroidia</taxon>
        <taxon>Marinilabiliales</taxon>
        <taxon>Marinilabiliaceae</taxon>
        <taxon>Carboxylicivirga</taxon>
    </lineage>
</organism>
<dbReference type="Proteomes" id="UP000605676">
    <property type="component" value="Unassembled WGS sequence"/>
</dbReference>
<dbReference type="PANTHER" id="PTHR43312:SF1">
    <property type="entry name" value="NADP-DEPENDENT OXIDOREDUCTASE DOMAIN-CONTAINING PROTEIN"/>
    <property type="match status" value="1"/>
</dbReference>
<dbReference type="InterPro" id="IPR053135">
    <property type="entry name" value="AKR2_Oxidoreductase"/>
</dbReference>
<dbReference type="SUPFAM" id="SSF51430">
    <property type="entry name" value="NAD(P)-linked oxidoreductase"/>
    <property type="match status" value="1"/>
</dbReference>
<proteinExistence type="predicted"/>
<dbReference type="RefSeq" id="WP_200464839.1">
    <property type="nucleotide sequence ID" value="NZ_JAENRR010000018.1"/>
</dbReference>
<feature type="signal peptide" evidence="1">
    <location>
        <begin position="1"/>
        <end position="25"/>
    </location>
</feature>
<feature type="chain" id="PRO_5045834286" evidence="1">
    <location>
        <begin position="26"/>
        <end position="311"/>
    </location>
</feature>
<dbReference type="EMBL" id="JAENRR010000018">
    <property type="protein sequence ID" value="MBK3517613.1"/>
    <property type="molecule type" value="Genomic_DNA"/>
</dbReference>
<comment type="caution">
    <text evidence="3">The sequence shown here is derived from an EMBL/GenBank/DDBJ whole genome shotgun (WGS) entry which is preliminary data.</text>
</comment>
<keyword evidence="4" id="KW-1185">Reference proteome</keyword>
<evidence type="ECO:0000256" key="1">
    <source>
        <dbReference type="SAM" id="SignalP"/>
    </source>
</evidence>
<reference evidence="3 4" key="1">
    <citation type="submission" date="2021-01" db="EMBL/GenBank/DDBJ databases">
        <title>Carboxyliciviraga sp.nov., isolated from coastal sediments.</title>
        <authorList>
            <person name="Lu D."/>
            <person name="Zhang T."/>
        </authorList>
    </citation>
    <scope>NUCLEOTIDE SEQUENCE [LARGE SCALE GENOMIC DNA]</scope>
    <source>
        <strain evidence="3 4">N1Y132</strain>
    </source>
</reference>
<dbReference type="PANTHER" id="PTHR43312">
    <property type="entry name" value="D-THREO-ALDOSE 1-DEHYDROGENASE"/>
    <property type="match status" value="1"/>
</dbReference>
<name>A0ABS1HIV5_9BACT</name>
<evidence type="ECO:0000259" key="2">
    <source>
        <dbReference type="Pfam" id="PF00248"/>
    </source>
</evidence>
<feature type="domain" description="NADP-dependent oxidoreductase" evidence="2">
    <location>
        <begin position="71"/>
        <end position="147"/>
    </location>
</feature>
<accession>A0ABS1HIV5</accession>
<dbReference type="InterPro" id="IPR036812">
    <property type="entry name" value="NAD(P)_OxRdtase_dom_sf"/>
</dbReference>
<dbReference type="InterPro" id="IPR023210">
    <property type="entry name" value="NADP_OxRdtase_dom"/>
</dbReference>
<protein>
    <submittedName>
        <fullName evidence="3">Aldo/keto reductase</fullName>
    </submittedName>
</protein>
<dbReference type="Gene3D" id="3.20.20.100">
    <property type="entry name" value="NADP-dependent oxidoreductase domain"/>
    <property type="match status" value="1"/>
</dbReference>
<sequence>MDRRKFITKTGQSLALLNVAGLASASPIKTANHSDIAPENIIYRTLGRTGLKVTVVSMGVMNASIPGLIVRSYDKGVRLFDTAWYYQNGMNEKMLGEALDKNQLRNDVNIVTKIYLKETERDLYQPEIKQLFIERFEESLHRLKTDYRYFLASQYYIKIRALKVTPESTKAMTQISNQLAEQLNNKTTFPNEFRHFPLKGKMVLYGLEWVSPRITLWPWLVSHKTRLYMTFKNRFLFERSEFKRFQSFNRSFMSLSRLSQRFFCLRFFIFEKMKSGFGVENPRMILRVLPTKYHIEPEKLNSVRNILTKIF</sequence>
<evidence type="ECO:0000313" key="3">
    <source>
        <dbReference type="EMBL" id="MBK3517613.1"/>
    </source>
</evidence>
<gene>
    <name evidence="3" type="ORF">JIV24_09750</name>
</gene>